<reference evidence="1 2" key="1">
    <citation type="submission" date="2018-06" db="EMBL/GenBank/DDBJ databases">
        <authorList>
            <consortium name="Pathogen Informatics"/>
            <person name="Doyle S."/>
        </authorList>
    </citation>
    <scope>NUCLEOTIDE SEQUENCE [LARGE SCALE GENOMIC DNA]</scope>
    <source>
        <strain evidence="2">NCTC 11391</strain>
    </source>
</reference>
<proteinExistence type="predicted"/>
<evidence type="ECO:0000313" key="2">
    <source>
        <dbReference type="Proteomes" id="UP000254082"/>
    </source>
</evidence>
<gene>
    <name evidence="1" type="ORF">NCTC11391_02039</name>
</gene>
<dbReference type="EMBL" id="UHFA01000002">
    <property type="protein sequence ID" value="SUN37287.1"/>
    <property type="molecule type" value="Genomic_DNA"/>
</dbReference>
<dbReference type="OrthoDB" id="9778090at2"/>
<keyword evidence="2" id="KW-1185">Reference proteome</keyword>
<evidence type="ECO:0000313" key="1">
    <source>
        <dbReference type="EMBL" id="SUN37287.1"/>
    </source>
</evidence>
<dbReference type="AlphaFoldDB" id="A0A380JG60"/>
<dbReference type="RefSeq" id="WP_002997317.1">
    <property type="nucleotide sequence ID" value="NZ_UHFA01000002.1"/>
</dbReference>
<name>A0A380JG60_STRDO</name>
<protein>
    <submittedName>
        <fullName evidence="1">Cytoplasmic protein</fullName>
    </submittedName>
</protein>
<accession>A0A380JG60</accession>
<sequence length="211" mass="24656">MVQRPDFSSDLSPEEFLSYYWYKTELEEICRDFGLPSYGTKAELTAYIQQFLEGKPASQIKRLRRTKPAGGLKADQISPETKLLDSGFKLDKEARQFFADYYGQEKFTFKKVMAIKLREVERLEDKEATVADLIAVLENPDLVSQETPEEKSYQWNRFVKDFRQDPLSKDYREPLKVAALLWRGVKNSQDEKVYTSQLLADHQAELTQYLK</sequence>
<dbReference type="Pfam" id="PF18953">
    <property type="entry name" value="SAP_new25"/>
    <property type="match status" value="1"/>
</dbReference>
<dbReference type="Proteomes" id="UP000254082">
    <property type="component" value="Unassembled WGS sequence"/>
</dbReference>
<organism evidence="1 2">
    <name type="scientific">Streptococcus downei MFe28</name>
    <dbReference type="NCBI Taxonomy" id="764290"/>
    <lineage>
        <taxon>Bacteria</taxon>
        <taxon>Bacillati</taxon>
        <taxon>Bacillota</taxon>
        <taxon>Bacilli</taxon>
        <taxon>Lactobacillales</taxon>
        <taxon>Streptococcaceae</taxon>
        <taxon>Streptococcus</taxon>
    </lineage>
</organism>